<organism evidence="11 12">
    <name type="scientific">Patulibacter brassicae</name>
    <dbReference type="NCBI Taxonomy" id="1705717"/>
    <lineage>
        <taxon>Bacteria</taxon>
        <taxon>Bacillati</taxon>
        <taxon>Actinomycetota</taxon>
        <taxon>Thermoleophilia</taxon>
        <taxon>Solirubrobacterales</taxon>
        <taxon>Patulibacteraceae</taxon>
        <taxon>Patulibacter</taxon>
    </lineage>
</organism>
<keyword evidence="11" id="KW-0969">Cilium</keyword>
<keyword evidence="8" id="KW-0472">Membrane</keyword>
<evidence type="ECO:0000256" key="5">
    <source>
        <dbReference type="ARBA" id="ARBA00022475"/>
    </source>
</evidence>
<keyword evidence="12" id="KW-1185">Reference proteome</keyword>
<accession>A0ABU4VM09</accession>
<evidence type="ECO:0000256" key="8">
    <source>
        <dbReference type="ARBA" id="ARBA00023136"/>
    </source>
</evidence>
<dbReference type="EMBL" id="JAXAVX010000008">
    <property type="protein sequence ID" value="MDX8152845.1"/>
    <property type="molecule type" value="Genomic_DNA"/>
</dbReference>
<name>A0ABU4VM09_9ACTN</name>
<evidence type="ECO:0000313" key="11">
    <source>
        <dbReference type="EMBL" id="MDX8152845.1"/>
    </source>
</evidence>
<dbReference type="PANTHER" id="PTHR30034">
    <property type="entry name" value="FLAGELLAR MOTOR SWITCH PROTEIN FLIM"/>
    <property type="match status" value="1"/>
</dbReference>
<evidence type="ECO:0000256" key="4">
    <source>
        <dbReference type="ARBA" id="ARBA00021898"/>
    </source>
</evidence>
<comment type="caution">
    <text evidence="11">The sequence shown here is derived from an EMBL/GenBank/DDBJ whole genome shotgun (WGS) entry which is preliminary data.</text>
</comment>
<evidence type="ECO:0000256" key="7">
    <source>
        <dbReference type="ARBA" id="ARBA00022779"/>
    </source>
</evidence>
<evidence type="ECO:0000256" key="1">
    <source>
        <dbReference type="ARBA" id="ARBA00004117"/>
    </source>
</evidence>
<keyword evidence="6" id="KW-0145">Chemotaxis</keyword>
<reference evidence="11 12" key="1">
    <citation type="submission" date="2023-11" db="EMBL/GenBank/DDBJ databases">
        <authorList>
            <person name="Xu M."/>
            <person name="Jiang T."/>
        </authorList>
    </citation>
    <scope>NUCLEOTIDE SEQUENCE [LARGE SCALE GENOMIC DNA]</scope>
    <source>
        <strain evidence="11 12">SD</strain>
    </source>
</reference>
<keyword evidence="11" id="KW-0282">Flagellum</keyword>
<dbReference type="InterPro" id="IPR001689">
    <property type="entry name" value="Flag_FliM"/>
</dbReference>
<evidence type="ECO:0000256" key="3">
    <source>
        <dbReference type="ARBA" id="ARBA00011049"/>
    </source>
</evidence>
<gene>
    <name evidence="11" type="ORF">SK069_14685</name>
</gene>
<dbReference type="PANTHER" id="PTHR30034:SF6">
    <property type="entry name" value="YOP PROTEINS TRANSLOCATION PROTEIN Q"/>
    <property type="match status" value="1"/>
</dbReference>
<dbReference type="Pfam" id="PF02154">
    <property type="entry name" value="FliM"/>
    <property type="match status" value="1"/>
</dbReference>
<dbReference type="SUPFAM" id="SSF101801">
    <property type="entry name" value="Surface presentation of antigens (SPOA)"/>
    <property type="match status" value="1"/>
</dbReference>
<dbReference type="Proteomes" id="UP001277761">
    <property type="component" value="Unassembled WGS sequence"/>
</dbReference>
<feature type="domain" description="Flagellar motor switch protein FliN-like C-terminal" evidence="10">
    <location>
        <begin position="253"/>
        <end position="322"/>
    </location>
</feature>
<dbReference type="PRINTS" id="PR00955">
    <property type="entry name" value="FLGMOTORFLIM"/>
</dbReference>
<dbReference type="Gene3D" id="3.40.1550.10">
    <property type="entry name" value="CheC-like"/>
    <property type="match status" value="1"/>
</dbReference>
<keyword evidence="9" id="KW-0975">Bacterial flagellum</keyword>
<comment type="subcellular location">
    <subcellularLocation>
        <location evidence="1">Bacterial flagellum basal body</location>
    </subcellularLocation>
    <subcellularLocation>
        <location evidence="2">Cell membrane</location>
        <topology evidence="2">Peripheral membrane protein</topology>
    </subcellularLocation>
</comment>
<keyword evidence="7" id="KW-0283">Flagellar rotation</keyword>
<evidence type="ECO:0000256" key="6">
    <source>
        <dbReference type="ARBA" id="ARBA00022500"/>
    </source>
</evidence>
<sequence>MSEVMSQDAVSALVEAARTGALGGGDAPTAGRRTKRPRRVDFTRPTKFTSDQQRRLHRALDGFCRSGGTRLSAELRTAVELEVIDLDQLAWSMAHGSLPREAVGATITTDAGGAGSRLLLAIEQGFLLAALDRLLGGADRAGSPTRRFGDIDWALSSLLLEQLLSQLGPVWQDLCGQRLELDRLEPTAESSHLASVSEPTLAVTFEVRLLKRSTTMVLLIPYVAVASVADALGGNDHGPVGDDATTADTDAAVRAVDVVVRAEVARVRLTIGAVSALRPGDVLRLDAPVDGGVRICADQTPVFVGRPGRLAARRAVQVLDPVEEQR</sequence>
<dbReference type="InterPro" id="IPR028976">
    <property type="entry name" value="CheC-like_sf"/>
</dbReference>
<evidence type="ECO:0000256" key="2">
    <source>
        <dbReference type="ARBA" id="ARBA00004202"/>
    </source>
</evidence>
<keyword evidence="5" id="KW-1003">Cell membrane</keyword>
<dbReference type="SUPFAM" id="SSF103039">
    <property type="entry name" value="CheC-like"/>
    <property type="match status" value="1"/>
</dbReference>
<dbReference type="RefSeq" id="WP_319955000.1">
    <property type="nucleotide sequence ID" value="NZ_JAXAVX010000008.1"/>
</dbReference>
<evidence type="ECO:0000313" key="12">
    <source>
        <dbReference type="Proteomes" id="UP001277761"/>
    </source>
</evidence>
<evidence type="ECO:0000256" key="9">
    <source>
        <dbReference type="ARBA" id="ARBA00023143"/>
    </source>
</evidence>
<keyword evidence="11" id="KW-0966">Cell projection</keyword>
<dbReference type="InterPro" id="IPR001543">
    <property type="entry name" value="FliN-like_C"/>
</dbReference>
<comment type="similarity">
    <text evidence="3">Belongs to the FliM family.</text>
</comment>
<protein>
    <recommendedName>
        <fullName evidence="4">Flagellar motor switch protein FliM</fullName>
    </recommendedName>
</protein>
<proteinExistence type="inferred from homology"/>
<dbReference type="InterPro" id="IPR036429">
    <property type="entry name" value="SpoA-like_sf"/>
</dbReference>
<evidence type="ECO:0000259" key="10">
    <source>
        <dbReference type="Pfam" id="PF01052"/>
    </source>
</evidence>
<dbReference type="Pfam" id="PF01052">
    <property type="entry name" value="FliMN_C"/>
    <property type="match status" value="1"/>
</dbReference>
<dbReference type="Gene3D" id="2.30.330.10">
    <property type="entry name" value="SpoA-like"/>
    <property type="match status" value="1"/>
</dbReference>